<sequence>MAAATAQLSWRGRRIILQQAATLAEKALTDPMQCLIRATCADLAHIRSGFEEDHLLIAYTVEEAKDFDEDEHSSKLDVFDDTYYQNTAMADTLA</sequence>
<accession>A0ABQ9GV63</accession>
<comment type="caution">
    <text evidence="1">The sequence shown here is derived from an EMBL/GenBank/DDBJ whole genome shotgun (WGS) entry which is preliminary data.</text>
</comment>
<name>A0ABQ9GV63_9NEOP</name>
<gene>
    <name evidence="1" type="ORF">PR048_023837</name>
</gene>
<evidence type="ECO:0000313" key="1">
    <source>
        <dbReference type="EMBL" id="KAJ8875929.1"/>
    </source>
</evidence>
<organism evidence="1 2">
    <name type="scientific">Dryococelus australis</name>
    <dbReference type="NCBI Taxonomy" id="614101"/>
    <lineage>
        <taxon>Eukaryota</taxon>
        <taxon>Metazoa</taxon>
        <taxon>Ecdysozoa</taxon>
        <taxon>Arthropoda</taxon>
        <taxon>Hexapoda</taxon>
        <taxon>Insecta</taxon>
        <taxon>Pterygota</taxon>
        <taxon>Neoptera</taxon>
        <taxon>Polyneoptera</taxon>
        <taxon>Phasmatodea</taxon>
        <taxon>Verophasmatodea</taxon>
        <taxon>Anareolatae</taxon>
        <taxon>Phasmatidae</taxon>
        <taxon>Eurycanthinae</taxon>
        <taxon>Dryococelus</taxon>
    </lineage>
</organism>
<evidence type="ECO:0000313" key="2">
    <source>
        <dbReference type="Proteomes" id="UP001159363"/>
    </source>
</evidence>
<dbReference type="Proteomes" id="UP001159363">
    <property type="component" value="Chromosome 8"/>
</dbReference>
<protein>
    <submittedName>
        <fullName evidence="1">Uncharacterized protein</fullName>
    </submittedName>
</protein>
<dbReference type="EMBL" id="JARBHB010000009">
    <property type="protein sequence ID" value="KAJ8875929.1"/>
    <property type="molecule type" value="Genomic_DNA"/>
</dbReference>
<keyword evidence="2" id="KW-1185">Reference proteome</keyword>
<reference evidence="1 2" key="1">
    <citation type="submission" date="2023-02" db="EMBL/GenBank/DDBJ databases">
        <title>LHISI_Scaffold_Assembly.</title>
        <authorList>
            <person name="Stuart O.P."/>
            <person name="Cleave R."/>
            <person name="Magrath M.J.L."/>
            <person name="Mikheyev A.S."/>
        </authorList>
    </citation>
    <scope>NUCLEOTIDE SEQUENCE [LARGE SCALE GENOMIC DNA]</scope>
    <source>
        <strain evidence="1">Daus_M_001</strain>
        <tissue evidence="1">Leg muscle</tissue>
    </source>
</reference>
<proteinExistence type="predicted"/>